<dbReference type="EMBL" id="HBIV01014870">
    <property type="protein sequence ID" value="CAE0659297.1"/>
    <property type="molecule type" value="Transcribed_RNA"/>
</dbReference>
<protein>
    <submittedName>
        <fullName evidence="3">Uncharacterized protein</fullName>
    </submittedName>
</protein>
<name>A0A6V3L060_9EUKA</name>
<dbReference type="EMBL" id="HBIV01014869">
    <property type="protein sequence ID" value="CAE0659296.1"/>
    <property type="molecule type" value="Transcribed_RNA"/>
</dbReference>
<accession>A0A6V3L060</accession>
<dbReference type="AlphaFoldDB" id="A0A6V3L060"/>
<organism evidence="3">
    <name type="scientific">Lotharella globosa</name>
    <dbReference type="NCBI Taxonomy" id="91324"/>
    <lineage>
        <taxon>Eukaryota</taxon>
        <taxon>Sar</taxon>
        <taxon>Rhizaria</taxon>
        <taxon>Cercozoa</taxon>
        <taxon>Chlorarachniophyceae</taxon>
        <taxon>Lotharella</taxon>
    </lineage>
</organism>
<evidence type="ECO:0000313" key="1">
    <source>
        <dbReference type="EMBL" id="CAE0659296.1"/>
    </source>
</evidence>
<gene>
    <name evidence="1" type="ORF">LGLO00237_LOCUS10872</name>
    <name evidence="2" type="ORF">LGLO00237_LOCUS10873</name>
    <name evidence="3" type="ORF">LGLO00237_LOCUS10874</name>
</gene>
<reference evidence="3" key="1">
    <citation type="submission" date="2021-01" db="EMBL/GenBank/DDBJ databases">
        <authorList>
            <person name="Corre E."/>
            <person name="Pelletier E."/>
            <person name="Niang G."/>
            <person name="Scheremetjew M."/>
            <person name="Finn R."/>
            <person name="Kale V."/>
            <person name="Holt S."/>
            <person name="Cochrane G."/>
            <person name="Meng A."/>
            <person name="Brown T."/>
            <person name="Cohen L."/>
        </authorList>
    </citation>
    <scope>NUCLEOTIDE SEQUENCE</scope>
    <source>
        <strain evidence="3">CCCM811</strain>
    </source>
</reference>
<proteinExistence type="predicted"/>
<evidence type="ECO:0000313" key="2">
    <source>
        <dbReference type="EMBL" id="CAE0659297.1"/>
    </source>
</evidence>
<evidence type="ECO:0000313" key="3">
    <source>
        <dbReference type="EMBL" id="CAE0659298.1"/>
    </source>
</evidence>
<dbReference type="EMBL" id="HBIV01014871">
    <property type="protein sequence ID" value="CAE0659298.1"/>
    <property type="molecule type" value="Transcribed_RNA"/>
</dbReference>
<sequence length="307" mass="33858">MFDFRNDTLVEWFGREYIGGDMCVGSPLVDGFFADDAYGLGAPDSPDHSPVVNISQLTPQDVEKWNEGQLKALILAQNLAVKDYNAWNWQNMEPMCIPGHDDPCPNGWVGMNAPNQKSCLNGGADQAHGKGFAGLRALCTDKEGGERARNIPWLMHIWNNKIAEEGRFPGQGSCTESGDCEHDTCEADGGGVHCASSITDIRQRIAAFLLARGEYAWMGYNWMGCAGSDHSRGGFVDGARWQRPSEWDPLGAMKLDFGNGGKPLDPICREVSDGIFERRFEKIVVRLDCNEWKASFLARNDTTRSSA</sequence>